<reference evidence="2" key="1">
    <citation type="submission" date="2016-09" db="EMBL/GenBank/DDBJ databases">
        <authorList>
            <person name="Capua I."/>
            <person name="De Benedictis P."/>
            <person name="Joannis T."/>
            <person name="Lombin L.H."/>
            <person name="Cattoli G."/>
        </authorList>
    </citation>
    <scope>NUCLEOTIDE SEQUENCE [LARGE SCALE GENOMIC DNA]</scope>
    <source>
        <strain evidence="2">MSU</strain>
    </source>
</reference>
<dbReference type="InterPro" id="IPR046235">
    <property type="entry name" value="DUF6268"/>
</dbReference>
<gene>
    <name evidence="3" type="ORF">B0A71_20620</name>
    <name evidence="2" type="ORF">BHE19_21520</name>
</gene>
<dbReference type="Proteomes" id="UP000198319">
    <property type="component" value="Unassembled WGS sequence"/>
</dbReference>
<evidence type="ECO:0000313" key="3">
    <source>
        <dbReference type="EMBL" id="OXB15324.1"/>
    </source>
</evidence>
<sequence>MIQLVCLNLIIVILKKVLSFVLVTLFFCFPNKFYAQLITDGAGMSITVHGRTNFKNLSTVDLYYGNKFKYNTYDFWLPIPPFKIGKTRILGTVNYRVLDFTFDRDIEISPNYITKINEIKPTIVVRHPIGKRWAAFGVLIPTIASDFKNSFSMNDMVFDGIFGVSRKFGEKSNLEIGIGPHVMYAFGKFLITPAVSLDYKSNNGKWLAQIYWPRVNVFRNLGNNTQVGLAGSIDWTLHNLQNYKNDQGEEIDYAQFSAIHGGLQINQRLFDGFWLQLQGGLGFANKYTLFNSNNDTISNYKAKETPYVKVMLSYRFGK</sequence>
<name>A0A1S1J903_9FLAO</name>
<protein>
    <recommendedName>
        <fullName evidence="1">DUF6268 domain-containing protein</fullName>
    </recommendedName>
</protein>
<feature type="domain" description="DUF6268" evidence="1">
    <location>
        <begin position="113"/>
        <end position="314"/>
    </location>
</feature>
<accession>A0A1S1J903</accession>
<comment type="caution">
    <text evidence="2">The sequence shown here is derived from an EMBL/GenBank/DDBJ whole genome shotgun (WGS) entry which is preliminary data.</text>
</comment>
<proteinExistence type="predicted"/>
<evidence type="ECO:0000313" key="4">
    <source>
        <dbReference type="Proteomes" id="UP000180252"/>
    </source>
</evidence>
<evidence type="ECO:0000313" key="2">
    <source>
        <dbReference type="EMBL" id="OHT47152.1"/>
    </source>
</evidence>
<dbReference type="STRING" id="1278819.BHE19_21520"/>
<keyword evidence="5" id="KW-1185">Reference proteome</keyword>
<dbReference type="EMBL" id="MIKE01000004">
    <property type="protein sequence ID" value="OHT47152.1"/>
    <property type="molecule type" value="Genomic_DNA"/>
</dbReference>
<dbReference type="Pfam" id="PF19783">
    <property type="entry name" value="DUF6268"/>
    <property type="match status" value="1"/>
</dbReference>
<dbReference type="Proteomes" id="UP000180252">
    <property type="component" value="Unassembled WGS sequence"/>
</dbReference>
<evidence type="ECO:0000259" key="1">
    <source>
        <dbReference type="Pfam" id="PF19783"/>
    </source>
</evidence>
<reference evidence="4" key="2">
    <citation type="submission" date="2016-09" db="EMBL/GenBank/DDBJ databases">
        <authorList>
            <person name="Chen S."/>
            <person name="Walker E."/>
        </authorList>
    </citation>
    <scope>NUCLEOTIDE SEQUENCE [LARGE SCALE GENOMIC DNA]</scope>
    <source>
        <strain evidence="4">MSU</strain>
    </source>
</reference>
<dbReference type="AlphaFoldDB" id="A0A1S1J903"/>
<reference evidence="3 5" key="3">
    <citation type="submission" date="2016-11" db="EMBL/GenBank/DDBJ databases">
        <title>Whole genomes of Flavobacteriaceae.</title>
        <authorList>
            <person name="Stine C."/>
            <person name="Li C."/>
            <person name="Tadesse D."/>
        </authorList>
    </citation>
    <scope>NUCLEOTIDE SEQUENCE [LARGE SCALE GENOMIC DNA]</scope>
    <source>
        <strain evidence="3 5">ATCC BAA-2541</strain>
    </source>
</reference>
<evidence type="ECO:0000313" key="5">
    <source>
        <dbReference type="Proteomes" id="UP000198319"/>
    </source>
</evidence>
<dbReference type="EMBL" id="MUHG01000034">
    <property type="protein sequence ID" value="OXB15324.1"/>
    <property type="molecule type" value="Genomic_DNA"/>
</dbReference>
<organism evidence="2 4">
    <name type="scientific">Flavobacterium tructae</name>
    <dbReference type="NCBI Taxonomy" id="1114873"/>
    <lineage>
        <taxon>Bacteria</taxon>
        <taxon>Pseudomonadati</taxon>
        <taxon>Bacteroidota</taxon>
        <taxon>Flavobacteriia</taxon>
        <taxon>Flavobacteriales</taxon>
        <taxon>Flavobacteriaceae</taxon>
        <taxon>Flavobacterium</taxon>
    </lineage>
</organism>